<dbReference type="AlphaFoldDB" id="A0A4R6IC64"/>
<dbReference type="Proteomes" id="UP000295518">
    <property type="component" value="Unassembled WGS sequence"/>
</dbReference>
<protein>
    <submittedName>
        <fullName evidence="2">Uncharacterized protein</fullName>
    </submittedName>
</protein>
<evidence type="ECO:0000313" key="3">
    <source>
        <dbReference type="Proteomes" id="UP000295518"/>
    </source>
</evidence>
<dbReference type="EMBL" id="SNWN01000014">
    <property type="protein sequence ID" value="TDO19424.1"/>
    <property type="molecule type" value="Genomic_DNA"/>
</dbReference>
<name>A0A4R6IC64_9MOLU</name>
<keyword evidence="1" id="KW-1133">Transmembrane helix</keyword>
<feature type="transmembrane region" description="Helical" evidence="1">
    <location>
        <begin position="88"/>
        <end position="112"/>
    </location>
</feature>
<evidence type="ECO:0000256" key="1">
    <source>
        <dbReference type="SAM" id="Phobius"/>
    </source>
</evidence>
<sequence>MDEILKKEKLVEYFSERLKKIKRKLKISILLALLFNFISIFFSLLIVALAISVLSIILIKEQNLTSAQITVINNSTFVKGLGIDVNTAILLAKITSIFLIMIFFLNLFLQFYQLNGKHRKYRKVKRSLNYYLIHFSEDESYSVERFMSDTNAVIENFKNQKLVTQKEFILKWFKGDF</sequence>
<reference evidence="2 3" key="1">
    <citation type="submission" date="2019-03" db="EMBL/GenBank/DDBJ databases">
        <title>Genomic Encyclopedia of Archaeal and Bacterial Type Strains, Phase II (KMG-II): from individual species to whole genera.</title>
        <authorList>
            <person name="Goeker M."/>
        </authorList>
    </citation>
    <scope>NUCLEOTIDE SEQUENCE [LARGE SCALE GENOMIC DNA]</scope>
    <source>
        <strain evidence="2 3">ATCC 700618</strain>
    </source>
</reference>
<keyword evidence="1" id="KW-0472">Membrane</keyword>
<keyword evidence="1" id="KW-0812">Transmembrane</keyword>
<keyword evidence="3" id="KW-1185">Reference proteome</keyword>
<accession>A0A4R6IC64</accession>
<evidence type="ECO:0000313" key="2">
    <source>
        <dbReference type="EMBL" id="TDO19424.1"/>
    </source>
</evidence>
<comment type="caution">
    <text evidence="2">The sequence shown here is derived from an EMBL/GenBank/DDBJ whole genome shotgun (WGS) entry which is preliminary data.</text>
</comment>
<dbReference type="RefSeq" id="WP_094254849.1">
    <property type="nucleotide sequence ID" value="NZ_NNCE01000006.1"/>
</dbReference>
<organism evidence="2 3">
    <name type="scientific">Mycoplasma testudineum</name>
    <dbReference type="NCBI Taxonomy" id="244584"/>
    <lineage>
        <taxon>Bacteria</taxon>
        <taxon>Bacillati</taxon>
        <taxon>Mycoplasmatota</taxon>
        <taxon>Mollicutes</taxon>
        <taxon>Mycoplasmataceae</taxon>
        <taxon>Mycoplasma</taxon>
    </lineage>
</organism>
<feature type="transmembrane region" description="Helical" evidence="1">
    <location>
        <begin position="27"/>
        <end position="59"/>
    </location>
</feature>
<gene>
    <name evidence="2" type="ORF">EI74_0695</name>
</gene>
<proteinExistence type="predicted"/>